<organism evidence="10 12">
    <name type="scientific">Sphingosinicella microcystinivorans</name>
    <dbReference type="NCBI Taxonomy" id="335406"/>
    <lineage>
        <taxon>Bacteria</taxon>
        <taxon>Pseudomonadati</taxon>
        <taxon>Pseudomonadota</taxon>
        <taxon>Alphaproteobacteria</taxon>
        <taxon>Sphingomonadales</taxon>
        <taxon>Sphingosinicellaceae</taxon>
        <taxon>Sphingosinicella</taxon>
    </lineage>
</organism>
<feature type="domain" description="L,D-TPase catalytic" evidence="9">
    <location>
        <begin position="52"/>
        <end position="161"/>
    </location>
</feature>
<evidence type="ECO:0000313" key="10">
    <source>
        <dbReference type="EMBL" id="BBE34458.1"/>
    </source>
</evidence>
<keyword evidence="8" id="KW-0732">Signal</keyword>
<name>A0AAD1D6V1_SPHMI</name>
<dbReference type="GO" id="GO:0005576">
    <property type="term" value="C:extracellular region"/>
    <property type="evidence" value="ECO:0007669"/>
    <property type="project" value="TreeGrafter"/>
</dbReference>
<comment type="similarity">
    <text evidence="2">Belongs to the YkuD family.</text>
</comment>
<dbReference type="InterPro" id="IPR016915">
    <property type="entry name" value="UCP029342"/>
</dbReference>
<dbReference type="GO" id="GO:0016740">
    <property type="term" value="F:transferase activity"/>
    <property type="evidence" value="ECO:0007669"/>
    <property type="project" value="UniProtKB-KW"/>
</dbReference>
<dbReference type="GO" id="GO:0018104">
    <property type="term" value="P:peptidoglycan-protein cross-linking"/>
    <property type="evidence" value="ECO:0007669"/>
    <property type="project" value="TreeGrafter"/>
</dbReference>
<proteinExistence type="inferred from homology"/>
<evidence type="ECO:0000256" key="1">
    <source>
        <dbReference type="ARBA" id="ARBA00004752"/>
    </source>
</evidence>
<evidence type="ECO:0000256" key="3">
    <source>
        <dbReference type="ARBA" id="ARBA00022679"/>
    </source>
</evidence>
<dbReference type="EMBL" id="RBWX01000007">
    <property type="protein sequence ID" value="RKS91480.1"/>
    <property type="molecule type" value="Genomic_DNA"/>
</dbReference>
<accession>A0AAD1D6V1</accession>
<keyword evidence="4 7" id="KW-0133">Cell shape</keyword>
<feature type="active site" description="Proton donor/acceptor" evidence="7">
    <location>
        <position position="124"/>
    </location>
</feature>
<dbReference type="GO" id="GO:0008360">
    <property type="term" value="P:regulation of cell shape"/>
    <property type="evidence" value="ECO:0007669"/>
    <property type="project" value="UniProtKB-UniRule"/>
</dbReference>
<sequence length="323" mass="35122">MRYPLLTALALVLAVPAAAQGAKESMPISTPVEALKPGEWVWYDAVAPEGPSMLIVNLSTQRAQLYRNGVRIGVTTVSTGKKGKATPTGIFTILQKKKEHYSNLYNSAPMPYMQRLTWDGIALHAGNLPGYPASHGCIRMPMAFAQKLYGATSLGMTVIIADDKTDTTYIRDAGMFLPIDPTASTDLEDMRYRWQPEKSPEGPVTILVSRADSQIVVLRNGKEIGRSKVRFPEGAIGTHAITLAAVENGIERWQYIELPGSGDVSGAPFDRAQFASIGMPRQFRLDVRSVLVPGTTIYGTDDPIVKSKTGKTLTVIKDSSQPE</sequence>
<dbReference type="Gene3D" id="2.40.440.10">
    <property type="entry name" value="L,D-transpeptidase catalytic domain-like"/>
    <property type="match status" value="1"/>
</dbReference>
<gene>
    <name evidence="11" type="ORF">DFR51_1045</name>
    <name evidence="10" type="ORF">SmB9_21160</name>
</gene>
<keyword evidence="13" id="KW-1185">Reference proteome</keyword>
<dbReference type="PIRSF" id="PIRSF029342">
    <property type="entry name" value="UCP029342_ErfK/YbiS/YcfS/YnhG"/>
    <property type="match status" value="1"/>
</dbReference>
<feature type="chain" id="PRO_5042183271" evidence="8">
    <location>
        <begin position="20"/>
        <end position="323"/>
    </location>
</feature>
<dbReference type="NCBIfam" id="NF004785">
    <property type="entry name" value="PRK06132.1-2"/>
    <property type="match status" value="1"/>
</dbReference>
<evidence type="ECO:0000256" key="5">
    <source>
        <dbReference type="ARBA" id="ARBA00022984"/>
    </source>
</evidence>
<dbReference type="AlphaFoldDB" id="A0AAD1D6V1"/>
<dbReference type="Pfam" id="PF03734">
    <property type="entry name" value="YkuD"/>
    <property type="match status" value="1"/>
</dbReference>
<evidence type="ECO:0000256" key="7">
    <source>
        <dbReference type="PROSITE-ProRule" id="PRU01373"/>
    </source>
</evidence>
<dbReference type="Proteomes" id="UP000275727">
    <property type="component" value="Chromosome"/>
</dbReference>
<reference evidence="10 12" key="1">
    <citation type="submission" date="2018-06" db="EMBL/GenBank/DDBJ databases">
        <title>Complete Genome Sequence of the Microcystin-Degrading Bacterium Sphingosinicella microcystinivorans Strain B-9.</title>
        <authorList>
            <person name="Jin H."/>
            <person name="Nishizawa T."/>
            <person name="Guo Y."/>
            <person name="Nishizawa A."/>
            <person name="Park H."/>
            <person name="Kato H."/>
            <person name="Tsuji K."/>
            <person name="Harada K."/>
        </authorList>
    </citation>
    <scope>NUCLEOTIDE SEQUENCE [LARGE SCALE GENOMIC DNA]</scope>
    <source>
        <strain evidence="10 12">B9</strain>
    </source>
</reference>
<comment type="pathway">
    <text evidence="1 7">Cell wall biogenesis; peptidoglycan biosynthesis.</text>
</comment>
<dbReference type="PANTHER" id="PTHR30582:SF2">
    <property type="entry name" value="L,D-TRANSPEPTIDASE YCIB-RELATED"/>
    <property type="match status" value="1"/>
</dbReference>
<evidence type="ECO:0000259" key="9">
    <source>
        <dbReference type="PROSITE" id="PS52029"/>
    </source>
</evidence>
<evidence type="ECO:0000256" key="2">
    <source>
        <dbReference type="ARBA" id="ARBA00005992"/>
    </source>
</evidence>
<dbReference type="InterPro" id="IPR050979">
    <property type="entry name" value="LD-transpeptidase"/>
</dbReference>
<evidence type="ECO:0000313" key="13">
    <source>
        <dbReference type="Proteomes" id="UP000276029"/>
    </source>
</evidence>
<dbReference type="PROSITE" id="PS52029">
    <property type="entry name" value="LD_TPASE"/>
    <property type="match status" value="1"/>
</dbReference>
<feature type="active site" description="Nucleophile" evidence="7">
    <location>
        <position position="137"/>
    </location>
</feature>
<dbReference type="GO" id="GO:0071555">
    <property type="term" value="P:cell wall organization"/>
    <property type="evidence" value="ECO:0007669"/>
    <property type="project" value="UniProtKB-UniRule"/>
</dbReference>
<protein>
    <submittedName>
        <fullName evidence="10">L,D-transpeptidase</fullName>
    </submittedName>
    <submittedName>
        <fullName evidence="11">Lipoprotein-anchoring transpeptidase ErfK/SrfK</fullName>
    </submittedName>
</protein>
<dbReference type="PANTHER" id="PTHR30582">
    <property type="entry name" value="L,D-TRANSPEPTIDASE"/>
    <property type="match status" value="1"/>
</dbReference>
<evidence type="ECO:0000256" key="6">
    <source>
        <dbReference type="ARBA" id="ARBA00023316"/>
    </source>
</evidence>
<evidence type="ECO:0000256" key="8">
    <source>
        <dbReference type="SAM" id="SignalP"/>
    </source>
</evidence>
<dbReference type="Proteomes" id="UP000276029">
    <property type="component" value="Unassembled WGS sequence"/>
</dbReference>
<dbReference type="EMBL" id="AP018711">
    <property type="protein sequence ID" value="BBE34458.1"/>
    <property type="molecule type" value="Genomic_DNA"/>
</dbReference>
<dbReference type="SUPFAM" id="SSF141523">
    <property type="entry name" value="L,D-transpeptidase catalytic domain-like"/>
    <property type="match status" value="1"/>
</dbReference>
<dbReference type="InterPro" id="IPR038063">
    <property type="entry name" value="Transpep_catalytic_dom"/>
</dbReference>
<keyword evidence="11" id="KW-0449">Lipoprotein</keyword>
<reference evidence="11 13" key="2">
    <citation type="submission" date="2018-10" db="EMBL/GenBank/DDBJ databases">
        <title>Genomic Encyclopedia of Type Strains, Phase IV (KMG-IV): sequencing the most valuable type-strain genomes for metagenomic binning, comparative biology and taxonomic classification.</title>
        <authorList>
            <person name="Goeker M."/>
        </authorList>
    </citation>
    <scope>NUCLEOTIDE SEQUENCE [LARGE SCALE GENOMIC DNA]</scope>
    <source>
        <strain evidence="11 13">DSM 19791</strain>
    </source>
</reference>
<dbReference type="RefSeq" id="WP_121047927.1">
    <property type="nucleotide sequence ID" value="NZ_AP018711.1"/>
</dbReference>
<keyword evidence="5 7" id="KW-0573">Peptidoglycan synthesis</keyword>
<dbReference type="KEGG" id="smic:SmB9_21160"/>
<dbReference type="CDD" id="cd16913">
    <property type="entry name" value="YkuD_like"/>
    <property type="match status" value="1"/>
</dbReference>
<evidence type="ECO:0000313" key="12">
    <source>
        <dbReference type="Proteomes" id="UP000275727"/>
    </source>
</evidence>
<dbReference type="InterPro" id="IPR005490">
    <property type="entry name" value="LD_TPept_cat_dom"/>
</dbReference>
<dbReference type="GO" id="GO:0071972">
    <property type="term" value="F:peptidoglycan L,D-transpeptidase activity"/>
    <property type="evidence" value="ECO:0007669"/>
    <property type="project" value="TreeGrafter"/>
</dbReference>
<keyword evidence="6 7" id="KW-0961">Cell wall biogenesis/degradation</keyword>
<feature type="signal peptide" evidence="8">
    <location>
        <begin position="1"/>
        <end position="19"/>
    </location>
</feature>
<evidence type="ECO:0000256" key="4">
    <source>
        <dbReference type="ARBA" id="ARBA00022960"/>
    </source>
</evidence>
<keyword evidence="3" id="KW-0808">Transferase</keyword>
<evidence type="ECO:0000313" key="11">
    <source>
        <dbReference type="EMBL" id="RKS91480.1"/>
    </source>
</evidence>